<accession>A0AAD1HRG0</accession>
<dbReference type="Gene3D" id="3.30.530.20">
    <property type="match status" value="1"/>
</dbReference>
<dbReference type="Pfam" id="PF10604">
    <property type="entry name" value="Polyketide_cyc2"/>
    <property type="match status" value="1"/>
</dbReference>
<evidence type="ECO:0000313" key="1">
    <source>
        <dbReference type="EMBL" id="BBX08076.1"/>
    </source>
</evidence>
<protein>
    <recommendedName>
        <fullName evidence="3">Polyketide cyclase / dehydrase and lipid transport</fullName>
    </recommendedName>
</protein>
<dbReference type="KEGG" id="maic:MAIC_28790"/>
<reference evidence="1 2" key="1">
    <citation type="journal article" date="2019" name="Emerg. Microbes Infect.">
        <title>Comprehensive subspecies identification of 175 nontuberculous mycobacteria species based on 7547 genomic profiles.</title>
        <authorList>
            <person name="Matsumoto Y."/>
            <person name="Kinjo T."/>
            <person name="Motooka D."/>
            <person name="Nabeya D."/>
            <person name="Jung N."/>
            <person name="Uechi K."/>
            <person name="Horii T."/>
            <person name="Iida T."/>
            <person name="Fujita J."/>
            <person name="Nakamura S."/>
        </authorList>
    </citation>
    <scope>NUCLEOTIDE SEQUENCE [LARGE SCALE GENOMIC DNA]</scope>
    <source>
        <strain evidence="1 2">JCM 6376</strain>
    </source>
</reference>
<proteinExistence type="predicted"/>
<keyword evidence="2" id="KW-1185">Reference proteome</keyword>
<evidence type="ECO:0008006" key="3">
    <source>
        <dbReference type="Google" id="ProtNLM"/>
    </source>
</evidence>
<dbReference type="InterPro" id="IPR023393">
    <property type="entry name" value="START-like_dom_sf"/>
</dbReference>
<evidence type="ECO:0000313" key="2">
    <source>
        <dbReference type="Proteomes" id="UP000467327"/>
    </source>
</evidence>
<dbReference type="SUPFAM" id="SSF55961">
    <property type="entry name" value="Bet v1-like"/>
    <property type="match status" value="1"/>
</dbReference>
<organism evidence="1 2">
    <name type="scientific">Mycolicibacterium aichiense</name>
    <dbReference type="NCBI Taxonomy" id="1799"/>
    <lineage>
        <taxon>Bacteria</taxon>
        <taxon>Bacillati</taxon>
        <taxon>Actinomycetota</taxon>
        <taxon>Actinomycetes</taxon>
        <taxon>Mycobacteriales</taxon>
        <taxon>Mycobacteriaceae</taxon>
        <taxon>Mycolicibacterium</taxon>
    </lineage>
</organism>
<dbReference type="AlphaFoldDB" id="A0AAD1HRG0"/>
<name>A0AAD1HRG0_9MYCO</name>
<gene>
    <name evidence="1" type="ORF">MAIC_28790</name>
</gene>
<dbReference type="Proteomes" id="UP000467327">
    <property type="component" value="Chromosome"/>
</dbReference>
<dbReference type="InterPro" id="IPR019587">
    <property type="entry name" value="Polyketide_cyclase/dehydratase"/>
</dbReference>
<sequence>MQPATTADPLCGVALADMGFGVRIRLPMVIVDRHVASPPDAVWTVLTDLEAWPQWGPSISGAALDSGGRYLSAGSTGTVRAIGGVTVPFAVTEFDAGRRWAWSVVGVPATAHGVDPAPGGCRVWFEVPWWAAPYTAVCAIALRRIDSLAATRM</sequence>
<dbReference type="EMBL" id="AP022561">
    <property type="protein sequence ID" value="BBX08076.1"/>
    <property type="molecule type" value="Genomic_DNA"/>
</dbReference>